<dbReference type="Gene3D" id="1.20.1290.10">
    <property type="entry name" value="AhpD-like"/>
    <property type="match status" value="1"/>
</dbReference>
<evidence type="ECO:0000313" key="4">
    <source>
        <dbReference type="Proteomes" id="UP001499895"/>
    </source>
</evidence>
<protein>
    <recommendedName>
        <fullName evidence="2">Carboxymuconolactone decarboxylase-like domain-containing protein</fullName>
    </recommendedName>
</protein>
<evidence type="ECO:0000256" key="1">
    <source>
        <dbReference type="SAM" id="MobiDB-lite"/>
    </source>
</evidence>
<sequence length="148" mass="15968">MPPSEKISDGHPPAGRAAPEPSVSERYAAGDRIRREVLGDEHVNSMLSDWPPAKPLLDLITEYPWGSVWAREGLDRRTRSLLNLALLTALNRPEELRLNVHGALRNGCSVEEMAEVALQCAAYAGAPAGIALMKAVHEVARDGGPDQG</sequence>
<dbReference type="Pfam" id="PF02627">
    <property type="entry name" value="CMD"/>
    <property type="match status" value="1"/>
</dbReference>
<dbReference type="PANTHER" id="PTHR33570">
    <property type="entry name" value="4-CARBOXYMUCONOLACTONE DECARBOXYLASE FAMILY PROTEIN"/>
    <property type="match status" value="1"/>
</dbReference>
<evidence type="ECO:0000259" key="2">
    <source>
        <dbReference type="Pfam" id="PF02627"/>
    </source>
</evidence>
<dbReference type="InterPro" id="IPR003779">
    <property type="entry name" value="CMD-like"/>
</dbReference>
<keyword evidence="4" id="KW-1185">Reference proteome</keyword>
<dbReference type="Proteomes" id="UP001499895">
    <property type="component" value="Unassembled WGS sequence"/>
</dbReference>
<organism evidence="3 4">
    <name type="scientific">Streptomyces stramineus</name>
    <dbReference type="NCBI Taxonomy" id="173861"/>
    <lineage>
        <taxon>Bacteria</taxon>
        <taxon>Bacillati</taxon>
        <taxon>Actinomycetota</taxon>
        <taxon>Actinomycetes</taxon>
        <taxon>Kitasatosporales</taxon>
        <taxon>Streptomycetaceae</taxon>
        <taxon>Streptomyces</taxon>
    </lineage>
</organism>
<name>A0ABN0ZIH4_9ACTN</name>
<feature type="region of interest" description="Disordered" evidence="1">
    <location>
        <begin position="1"/>
        <end position="25"/>
    </location>
</feature>
<proteinExistence type="predicted"/>
<evidence type="ECO:0000313" key="3">
    <source>
        <dbReference type="EMBL" id="GAA0448577.1"/>
    </source>
</evidence>
<comment type="caution">
    <text evidence="3">The sequence shown here is derived from an EMBL/GenBank/DDBJ whole genome shotgun (WGS) entry which is preliminary data.</text>
</comment>
<reference evidence="3 4" key="1">
    <citation type="journal article" date="2019" name="Int. J. Syst. Evol. Microbiol.">
        <title>The Global Catalogue of Microorganisms (GCM) 10K type strain sequencing project: providing services to taxonomists for standard genome sequencing and annotation.</title>
        <authorList>
            <consortium name="The Broad Institute Genomics Platform"/>
            <consortium name="The Broad Institute Genome Sequencing Center for Infectious Disease"/>
            <person name="Wu L."/>
            <person name="Ma J."/>
        </authorList>
    </citation>
    <scope>NUCLEOTIDE SEQUENCE [LARGE SCALE GENOMIC DNA]</scope>
    <source>
        <strain evidence="3 4">JCM 10649</strain>
    </source>
</reference>
<gene>
    <name evidence="3" type="ORF">GCM10009544_09190</name>
</gene>
<accession>A0ABN0ZIH4</accession>
<dbReference type="InterPro" id="IPR029032">
    <property type="entry name" value="AhpD-like"/>
</dbReference>
<dbReference type="EMBL" id="BAAAHB010000005">
    <property type="protein sequence ID" value="GAA0448577.1"/>
    <property type="molecule type" value="Genomic_DNA"/>
</dbReference>
<dbReference type="SUPFAM" id="SSF69118">
    <property type="entry name" value="AhpD-like"/>
    <property type="match status" value="1"/>
</dbReference>
<feature type="domain" description="Carboxymuconolactone decarboxylase-like" evidence="2">
    <location>
        <begin position="56"/>
        <end position="137"/>
    </location>
</feature>
<dbReference type="PANTHER" id="PTHR33570:SF2">
    <property type="entry name" value="CARBOXYMUCONOLACTONE DECARBOXYLASE-LIKE DOMAIN-CONTAINING PROTEIN"/>
    <property type="match status" value="1"/>
</dbReference>
<dbReference type="InterPro" id="IPR052512">
    <property type="entry name" value="4CMD/NDH-1_regulator"/>
</dbReference>